<feature type="transmembrane region" description="Helical" evidence="6">
    <location>
        <begin position="69"/>
        <end position="95"/>
    </location>
</feature>
<feature type="transmembrane region" description="Helical" evidence="6">
    <location>
        <begin position="101"/>
        <end position="121"/>
    </location>
</feature>
<keyword evidence="5 6" id="KW-0472">Membrane</keyword>
<dbReference type="EMBL" id="CP071060">
    <property type="protein sequence ID" value="QSI77955.1"/>
    <property type="molecule type" value="Genomic_DNA"/>
</dbReference>
<evidence type="ECO:0000256" key="3">
    <source>
        <dbReference type="ARBA" id="ARBA00022692"/>
    </source>
</evidence>
<feature type="transmembrane region" description="Helical" evidence="6">
    <location>
        <begin position="282"/>
        <end position="300"/>
    </location>
</feature>
<evidence type="ECO:0000256" key="6">
    <source>
        <dbReference type="SAM" id="Phobius"/>
    </source>
</evidence>
<feature type="transmembrane region" description="Helical" evidence="6">
    <location>
        <begin position="375"/>
        <end position="397"/>
    </location>
</feature>
<feature type="transmembrane region" description="Helical" evidence="6">
    <location>
        <begin position="244"/>
        <end position="261"/>
    </location>
</feature>
<evidence type="ECO:0000256" key="1">
    <source>
        <dbReference type="ARBA" id="ARBA00004651"/>
    </source>
</evidence>
<proteinExistence type="predicted"/>
<evidence type="ECO:0000256" key="4">
    <source>
        <dbReference type="ARBA" id="ARBA00022989"/>
    </source>
</evidence>
<gene>
    <name evidence="7" type="ORF">JY500_04745</name>
</gene>
<comment type="subcellular location">
    <subcellularLocation>
        <location evidence="1">Cell membrane</location>
        <topology evidence="1">Multi-pass membrane protein</topology>
    </subcellularLocation>
</comment>
<protein>
    <submittedName>
        <fullName evidence="7">Polysaccharide biosynthesis C-terminal domain-containing protein</fullName>
    </submittedName>
</protein>
<dbReference type="Proteomes" id="UP000663570">
    <property type="component" value="Chromosome"/>
</dbReference>
<feature type="transmembrane region" description="Helical" evidence="6">
    <location>
        <begin position="201"/>
        <end position="220"/>
    </location>
</feature>
<evidence type="ECO:0000313" key="7">
    <source>
        <dbReference type="EMBL" id="QSI77955.1"/>
    </source>
</evidence>
<name>A0ABX7M879_9RHOO</name>
<dbReference type="InterPro" id="IPR050833">
    <property type="entry name" value="Poly_Biosynth_Transport"/>
</dbReference>
<feature type="transmembrane region" description="Helical" evidence="6">
    <location>
        <begin position="350"/>
        <end position="369"/>
    </location>
</feature>
<keyword evidence="2" id="KW-1003">Cell membrane</keyword>
<evidence type="ECO:0000256" key="5">
    <source>
        <dbReference type="ARBA" id="ARBA00023136"/>
    </source>
</evidence>
<dbReference type="PANTHER" id="PTHR30250">
    <property type="entry name" value="PST FAMILY PREDICTED COLANIC ACID TRANSPORTER"/>
    <property type="match status" value="1"/>
</dbReference>
<feature type="transmembrane region" description="Helical" evidence="6">
    <location>
        <begin position="320"/>
        <end position="338"/>
    </location>
</feature>
<feature type="transmembrane region" description="Helical" evidence="6">
    <location>
        <begin position="36"/>
        <end position="57"/>
    </location>
</feature>
<feature type="transmembrane region" description="Helical" evidence="6">
    <location>
        <begin position="166"/>
        <end position="189"/>
    </location>
</feature>
<dbReference type="PANTHER" id="PTHR30250:SF11">
    <property type="entry name" value="O-ANTIGEN TRANSPORTER-RELATED"/>
    <property type="match status" value="1"/>
</dbReference>
<feature type="transmembrane region" description="Helical" evidence="6">
    <location>
        <begin position="141"/>
        <end position="160"/>
    </location>
</feature>
<reference evidence="7 8" key="1">
    <citation type="submission" date="2021-02" db="EMBL/GenBank/DDBJ databases">
        <title>Niveibacterium changnyeongensis HC41.</title>
        <authorList>
            <person name="Kang M."/>
        </authorList>
    </citation>
    <scope>NUCLEOTIDE SEQUENCE [LARGE SCALE GENOMIC DNA]</scope>
    <source>
        <strain evidence="7 8">HC41</strain>
    </source>
</reference>
<evidence type="ECO:0000313" key="8">
    <source>
        <dbReference type="Proteomes" id="UP000663570"/>
    </source>
</evidence>
<feature type="transmembrane region" description="Helical" evidence="6">
    <location>
        <begin position="439"/>
        <end position="462"/>
    </location>
</feature>
<dbReference type="RefSeq" id="WP_206255219.1">
    <property type="nucleotide sequence ID" value="NZ_CP071060.1"/>
</dbReference>
<keyword evidence="8" id="KW-1185">Reference proteome</keyword>
<keyword evidence="3 6" id="KW-0812">Transmembrane</keyword>
<sequence length="473" mass="49029">MSLRSSLAYFVFRGASGALAVLTVSVFARLLGPEGYARWTLAVVVSGFIAGVLVQPIHSALARFLPRPGGAAFVGTLGRLLLIAAGVVVLLAIALGIASPHWLPTGVVGLALALGLSQAGFDFSAQHCSSTLQARRYGRLYLCKAIIALIAGGVALLLGWGAAGAVAGTCLGFLCATALFGRLAWLEVARGRFDAAKLPEVHAYALPVMFALLTGALLQWGDRLVLAANVAPAQLGAYSAGGDLAQQGFGLLFSAFHLAWFPRLIAQWEAGSHELQAQVNRYAQLSLLVMVPAALGFALVAHDLADVLLGSAFRADASNVMPWLALAALLGGMRSYLFDLPLHLAQRMGTQSLIAGGCAVLGVSLNLLLVPRYGIGAAAVVAVLAQASGCIASYLVGRHTLSPRWAARDLLVVAGAAAAMALAVFMVPISGALGLCIKVLLGAATYCVVVLATDLAGLRRLIAGRLRLFRRLP</sequence>
<evidence type="ECO:0000256" key="2">
    <source>
        <dbReference type="ARBA" id="ARBA00022475"/>
    </source>
</evidence>
<accession>A0ABX7M879</accession>
<feature type="transmembrane region" description="Helical" evidence="6">
    <location>
        <begin position="409"/>
        <end position="433"/>
    </location>
</feature>
<dbReference type="Pfam" id="PF13440">
    <property type="entry name" value="Polysacc_synt_3"/>
    <property type="match status" value="1"/>
</dbReference>
<organism evidence="7 8">
    <name type="scientific">Niveibacterium microcysteis</name>
    <dbReference type="NCBI Taxonomy" id="2811415"/>
    <lineage>
        <taxon>Bacteria</taxon>
        <taxon>Pseudomonadati</taxon>
        <taxon>Pseudomonadota</taxon>
        <taxon>Betaproteobacteria</taxon>
        <taxon>Rhodocyclales</taxon>
        <taxon>Rhodocyclaceae</taxon>
        <taxon>Niveibacterium</taxon>
    </lineage>
</organism>
<keyword evidence="4 6" id="KW-1133">Transmembrane helix</keyword>
<feature type="transmembrane region" description="Helical" evidence="6">
    <location>
        <begin position="7"/>
        <end position="30"/>
    </location>
</feature>